<evidence type="ECO:0000256" key="1">
    <source>
        <dbReference type="ARBA" id="ARBA00023015"/>
    </source>
</evidence>
<comment type="caution">
    <text evidence="6">The sequence shown here is derived from an EMBL/GenBank/DDBJ whole genome shotgun (WGS) entry which is preliminary data.</text>
</comment>
<dbReference type="AlphaFoldDB" id="A0A0R0D4I7"/>
<dbReference type="Pfam" id="PF16859">
    <property type="entry name" value="TetR_C_11"/>
    <property type="match status" value="1"/>
</dbReference>
<proteinExistence type="predicted"/>
<dbReference type="GO" id="GO:0000976">
    <property type="term" value="F:transcription cis-regulatory region binding"/>
    <property type="evidence" value="ECO:0007669"/>
    <property type="project" value="TreeGrafter"/>
</dbReference>
<keyword evidence="2 4" id="KW-0238">DNA-binding</keyword>
<evidence type="ECO:0000259" key="5">
    <source>
        <dbReference type="PROSITE" id="PS50977"/>
    </source>
</evidence>
<dbReference type="GO" id="GO:0003700">
    <property type="term" value="F:DNA-binding transcription factor activity"/>
    <property type="evidence" value="ECO:0007669"/>
    <property type="project" value="TreeGrafter"/>
</dbReference>
<feature type="DNA-binding region" description="H-T-H motif" evidence="4">
    <location>
        <begin position="53"/>
        <end position="72"/>
    </location>
</feature>
<dbReference type="PANTHER" id="PTHR30055">
    <property type="entry name" value="HTH-TYPE TRANSCRIPTIONAL REGULATOR RUTR"/>
    <property type="match status" value="1"/>
</dbReference>
<reference evidence="6 7" key="1">
    <citation type="submission" date="2015-05" db="EMBL/GenBank/DDBJ databases">
        <title>Genome sequencing and analysis of members of genus Stenotrophomonas.</title>
        <authorList>
            <person name="Patil P.P."/>
            <person name="Midha S."/>
            <person name="Patil P.B."/>
        </authorList>
    </citation>
    <scope>NUCLEOTIDE SEQUENCE [LARGE SCALE GENOMIC DNA]</scope>
    <source>
        <strain evidence="6 7">DSM 21508</strain>
    </source>
</reference>
<dbReference type="InterPro" id="IPR036271">
    <property type="entry name" value="Tet_transcr_reg_TetR-rel_C_sf"/>
</dbReference>
<keyword evidence="1" id="KW-0805">Transcription regulation</keyword>
<dbReference type="InterPro" id="IPR001647">
    <property type="entry name" value="HTH_TetR"/>
</dbReference>
<gene>
    <name evidence="6" type="ORF">ABB28_03005</name>
</gene>
<evidence type="ECO:0000256" key="2">
    <source>
        <dbReference type="ARBA" id="ARBA00023125"/>
    </source>
</evidence>
<dbReference type="PATRIC" id="fig|517011.3.peg.3123"/>
<dbReference type="InterPro" id="IPR011075">
    <property type="entry name" value="TetR_C"/>
</dbReference>
<dbReference type="Proteomes" id="UP000051386">
    <property type="component" value="Unassembled WGS sequence"/>
</dbReference>
<dbReference type="SUPFAM" id="SSF46689">
    <property type="entry name" value="Homeodomain-like"/>
    <property type="match status" value="1"/>
</dbReference>
<dbReference type="SUPFAM" id="SSF48498">
    <property type="entry name" value="Tetracyclin repressor-like, C-terminal domain"/>
    <property type="match status" value="1"/>
</dbReference>
<evidence type="ECO:0000256" key="4">
    <source>
        <dbReference type="PROSITE-ProRule" id="PRU00335"/>
    </source>
</evidence>
<feature type="domain" description="HTH tetR-type" evidence="5">
    <location>
        <begin position="30"/>
        <end position="90"/>
    </location>
</feature>
<accession>A0A0R0D4I7</accession>
<dbReference type="RefSeq" id="WP_057507273.1">
    <property type="nucleotide sequence ID" value="NZ_LDJK01000008.1"/>
</dbReference>
<dbReference type="Gene3D" id="1.10.357.10">
    <property type="entry name" value="Tetracycline Repressor, domain 2"/>
    <property type="match status" value="1"/>
</dbReference>
<dbReference type="PROSITE" id="PS50977">
    <property type="entry name" value="HTH_TETR_2"/>
    <property type="match status" value="1"/>
</dbReference>
<dbReference type="EMBL" id="LDJK01000008">
    <property type="protein sequence ID" value="KRG76427.1"/>
    <property type="molecule type" value="Genomic_DNA"/>
</dbReference>
<evidence type="ECO:0000313" key="7">
    <source>
        <dbReference type="Proteomes" id="UP000051386"/>
    </source>
</evidence>
<organism evidence="6 7">
    <name type="scientific">Stenotrophomonas chelatiphaga</name>
    <dbReference type="NCBI Taxonomy" id="517011"/>
    <lineage>
        <taxon>Bacteria</taxon>
        <taxon>Pseudomonadati</taxon>
        <taxon>Pseudomonadota</taxon>
        <taxon>Gammaproteobacteria</taxon>
        <taxon>Lysobacterales</taxon>
        <taxon>Lysobacteraceae</taxon>
        <taxon>Stenotrophomonas</taxon>
    </lineage>
</organism>
<dbReference type="InterPro" id="IPR050109">
    <property type="entry name" value="HTH-type_TetR-like_transc_reg"/>
</dbReference>
<dbReference type="InterPro" id="IPR009057">
    <property type="entry name" value="Homeodomain-like_sf"/>
</dbReference>
<evidence type="ECO:0000313" key="6">
    <source>
        <dbReference type="EMBL" id="KRG76427.1"/>
    </source>
</evidence>
<protein>
    <submittedName>
        <fullName evidence="6">AcrR family transcriptional regulator</fullName>
    </submittedName>
</protein>
<dbReference type="Gene3D" id="1.10.10.60">
    <property type="entry name" value="Homeodomain-like"/>
    <property type="match status" value="1"/>
</dbReference>
<dbReference type="InterPro" id="IPR023772">
    <property type="entry name" value="DNA-bd_HTH_TetR-type_CS"/>
</dbReference>
<sequence>MNKKGAPSAGTPVQIGPVVEALPRGRRRDPAVDTAILEAAIAVIAEVGYERMTMDMVALRAKAGKAAAYRRWKSKAHLVIDAVAHLKRTQVDLDALPDTGTLRGDLLGLFKPASAREGEQKMRVMAALASVLSQHPELAEAGNAAIVDPWVNANLRLMQRALARGEVRADANIDVASQLVPSMAAYRALIQRKPFELQFLTQAIDCLLLPALGIVPAVPRTPAKTTKPSTKVSPASP</sequence>
<dbReference type="PANTHER" id="PTHR30055:SF148">
    <property type="entry name" value="TETR-FAMILY TRANSCRIPTIONAL REGULATOR"/>
    <property type="match status" value="1"/>
</dbReference>
<evidence type="ECO:0000256" key="3">
    <source>
        <dbReference type="ARBA" id="ARBA00023163"/>
    </source>
</evidence>
<dbReference type="Pfam" id="PF00440">
    <property type="entry name" value="TetR_N"/>
    <property type="match status" value="1"/>
</dbReference>
<name>A0A0R0D4I7_9GAMM</name>
<keyword evidence="7" id="KW-1185">Reference proteome</keyword>
<keyword evidence="3" id="KW-0804">Transcription</keyword>
<dbReference type="PROSITE" id="PS01081">
    <property type="entry name" value="HTH_TETR_1"/>
    <property type="match status" value="1"/>
</dbReference>